<evidence type="ECO:0000313" key="2">
    <source>
        <dbReference type="EMBL" id="MDZ8117012.1"/>
    </source>
</evidence>
<dbReference type="CDD" id="cd19163">
    <property type="entry name" value="AKR_galDH"/>
    <property type="match status" value="1"/>
</dbReference>
<dbReference type="SUPFAM" id="SSF51430">
    <property type="entry name" value="NAD(P)-linked oxidoreductase"/>
    <property type="match status" value="1"/>
</dbReference>
<organism evidence="2 3">
    <name type="scientific">Pontiella agarivorans</name>
    <dbReference type="NCBI Taxonomy" id="3038953"/>
    <lineage>
        <taxon>Bacteria</taxon>
        <taxon>Pseudomonadati</taxon>
        <taxon>Kiritimatiellota</taxon>
        <taxon>Kiritimatiellia</taxon>
        <taxon>Kiritimatiellales</taxon>
        <taxon>Pontiellaceae</taxon>
        <taxon>Pontiella</taxon>
    </lineage>
</organism>
<accession>A0ABU5MS25</accession>
<name>A0ABU5MS25_9BACT</name>
<dbReference type="Proteomes" id="UP001290861">
    <property type="component" value="Unassembled WGS sequence"/>
</dbReference>
<evidence type="ECO:0000313" key="3">
    <source>
        <dbReference type="Proteomes" id="UP001290861"/>
    </source>
</evidence>
<dbReference type="RefSeq" id="WP_322606818.1">
    <property type="nucleotide sequence ID" value="NZ_JARVCO010000002.1"/>
</dbReference>
<evidence type="ECO:0000259" key="1">
    <source>
        <dbReference type="Pfam" id="PF00248"/>
    </source>
</evidence>
<dbReference type="PROSITE" id="PS00062">
    <property type="entry name" value="ALDOKETO_REDUCTASE_2"/>
    <property type="match status" value="1"/>
</dbReference>
<comment type="caution">
    <text evidence="2">The sequence shown here is derived from an EMBL/GenBank/DDBJ whole genome shotgun (WGS) entry which is preliminary data.</text>
</comment>
<dbReference type="EMBL" id="JARVCO010000002">
    <property type="protein sequence ID" value="MDZ8117012.1"/>
    <property type="molecule type" value="Genomic_DNA"/>
</dbReference>
<dbReference type="Gene3D" id="3.20.20.100">
    <property type="entry name" value="NADP-dependent oxidoreductase domain"/>
    <property type="match status" value="1"/>
</dbReference>
<reference evidence="2 3" key="1">
    <citation type="journal article" date="2024" name="Appl. Environ. Microbiol.">
        <title>Pontiella agarivorans sp. nov., a novel marine anaerobic bacterium capable of degrading macroalgal polysaccharides and fixing nitrogen.</title>
        <authorList>
            <person name="Liu N."/>
            <person name="Kivenson V."/>
            <person name="Peng X."/>
            <person name="Cui Z."/>
            <person name="Lankiewicz T.S."/>
            <person name="Gosselin K.M."/>
            <person name="English C.J."/>
            <person name="Blair E.M."/>
            <person name="O'Malley M.A."/>
            <person name="Valentine D.L."/>
        </authorList>
    </citation>
    <scope>NUCLEOTIDE SEQUENCE [LARGE SCALE GENOMIC DNA]</scope>
    <source>
        <strain evidence="2 3">NLcol2</strain>
    </source>
</reference>
<keyword evidence="3" id="KW-1185">Reference proteome</keyword>
<dbReference type="InterPro" id="IPR023210">
    <property type="entry name" value="NADP_OxRdtase_dom"/>
</dbReference>
<dbReference type="InterPro" id="IPR018170">
    <property type="entry name" value="Aldo/ket_reductase_CS"/>
</dbReference>
<dbReference type="InterPro" id="IPR020471">
    <property type="entry name" value="AKR"/>
</dbReference>
<dbReference type="InterPro" id="IPR036812">
    <property type="entry name" value="NAD(P)_OxRdtase_dom_sf"/>
</dbReference>
<protein>
    <submittedName>
        <fullName evidence="2">Aldo/keto reductase</fullName>
    </submittedName>
</protein>
<dbReference type="PANTHER" id="PTHR42686">
    <property type="entry name" value="GH17980P-RELATED"/>
    <property type="match status" value="1"/>
</dbReference>
<dbReference type="PANTHER" id="PTHR42686:SF1">
    <property type="entry name" value="GH17980P-RELATED"/>
    <property type="match status" value="1"/>
</dbReference>
<gene>
    <name evidence="2" type="ORF">P9H32_00105</name>
</gene>
<dbReference type="InterPro" id="IPR044479">
    <property type="entry name" value="LGALDH-like"/>
</dbReference>
<feature type="domain" description="NADP-dependent oxidoreductase" evidence="1">
    <location>
        <begin position="16"/>
        <end position="302"/>
    </location>
</feature>
<dbReference type="Pfam" id="PF00248">
    <property type="entry name" value="Aldo_ket_red"/>
    <property type="match status" value="1"/>
</dbReference>
<proteinExistence type="predicted"/>
<sequence>MKRRPLGKTGMDVSILSYGASALGSVYREINDEEGIRAVHMAFDRGVNYFDVAPAYGNLKAEVVLGKALAGLPRDQYLLSTKTGKWCSYDGVGDHIYDFSEDRIRASLQESMDRLGTDYLDIVHLHDIEYDRGCYIDQALGEGLTVLQELKKEGVIRAVGVSNYDMAVWHQVLARAELDTIMVHNHYCLNDTLLLELFPEVRKQGIGIINASPFASGLLTQRGPADWHPIGEKEKAIFRKAVKFCADAGSSIEEVAMPFALGNDEIPTTLVSTASADRMAQNLDWSELPLNPALVEDVQQILAPVMNRDWAFAKHCT</sequence>